<keyword evidence="3" id="KW-1185">Reference proteome</keyword>
<proteinExistence type="predicted"/>
<feature type="region of interest" description="Disordered" evidence="1">
    <location>
        <begin position="44"/>
        <end position="67"/>
    </location>
</feature>
<accession>A0A8T2WHP6</accession>
<reference evidence="2" key="1">
    <citation type="journal article" date="2021" name="J. Hered.">
        <title>Genome Assembly of Salicaceae Populus deltoides (Eastern Cottonwood) I-69 Based on Nanopore Sequencing and Hi-C Technologies.</title>
        <authorList>
            <person name="Bai S."/>
            <person name="Wu H."/>
            <person name="Zhang J."/>
            <person name="Pan Z."/>
            <person name="Zhao W."/>
            <person name="Li Z."/>
            <person name="Tong C."/>
        </authorList>
    </citation>
    <scope>NUCLEOTIDE SEQUENCE</scope>
    <source>
        <tissue evidence="2">Leaf</tissue>
    </source>
</reference>
<feature type="compositionally biased region" description="Basic and acidic residues" evidence="1">
    <location>
        <begin position="52"/>
        <end position="62"/>
    </location>
</feature>
<evidence type="ECO:0000313" key="2">
    <source>
        <dbReference type="EMBL" id="KAH8479481.1"/>
    </source>
</evidence>
<name>A0A8T2WHP6_POPDE</name>
<sequence>MDHKGRQIHSLDICNRLYNLVTKIVSAQAFKTVKLGHPVHQNLAKPQNGAIHDGDHEVHPRNTDQGVEPGCEDVKQDDSLKNWDAFASSCSSSNDREQEEAPLPYSLVAQAKPAKIKKTVSINDRVEEIDTKKKMKRSWKSTEKLPSIDLVEDIVQPVKSILKKDSFEHCDLAEKSIFFIHCDSI</sequence>
<dbReference type="AlphaFoldDB" id="A0A8T2WHP6"/>
<dbReference type="Proteomes" id="UP000807159">
    <property type="component" value="Unassembled WGS sequence"/>
</dbReference>
<dbReference type="EMBL" id="JACEGQ020000186">
    <property type="protein sequence ID" value="KAH8479481.1"/>
    <property type="molecule type" value="Genomic_DNA"/>
</dbReference>
<evidence type="ECO:0000313" key="3">
    <source>
        <dbReference type="Proteomes" id="UP000807159"/>
    </source>
</evidence>
<organism evidence="2 3">
    <name type="scientific">Populus deltoides</name>
    <name type="common">Eastern poplar</name>
    <name type="synonym">Eastern cottonwood</name>
    <dbReference type="NCBI Taxonomy" id="3696"/>
    <lineage>
        <taxon>Eukaryota</taxon>
        <taxon>Viridiplantae</taxon>
        <taxon>Streptophyta</taxon>
        <taxon>Embryophyta</taxon>
        <taxon>Tracheophyta</taxon>
        <taxon>Spermatophyta</taxon>
        <taxon>Magnoliopsida</taxon>
        <taxon>eudicotyledons</taxon>
        <taxon>Gunneridae</taxon>
        <taxon>Pentapetalae</taxon>
        <taxon>rosids</taxon>
        <taxon>fabids</taxon>
        <taxon>Malpighiales</taxon>
        <taxon>Salicaceae</taxon>
        <taxon>Saliceae</taxon>
        <taxon>Populus</taxon>
    </lineage>
</organism>
<evidence type="ECO:0000256" key="1">
    <source>
        <dbReference type="SAM" id="MobiDB-lite"/>
    </source>
</evidence>
<protein>
    <submittedName>
        <fullName evidence="2">Uncharacterized protein</fullName>
    </submittedName>
</protein>
<gene>
    <name evidence="2" type="ORF">H0E87_031322</name>
</gene>
<comment type="caution">
    <text evidence="2">The sequence shown here is derived from an EMBL/GenBank/DDBJ whole genome shotgun (WGS) entry which is preliminary data.</text>
</comment>